<evidence type="ECO:0000256" key="1">
    <source>
        <dbReference type="ARBA" id="ARBA00006484"/>
    </source>
</evidence>
<keyword evidence="5" id="KW-1185">Reference proteome</keyword>
<keyword evidence="2" id="KW-0560">Oxidoreductase</keyword>
<name>A0A286BLA3_9GAMM</name>
<protein>
    <submittedName>
        <fullName evidence="4">3-oxoacyl-[acyl-carrier protein] reductase</fullName>
    </submittedName>
</protein>
<dbReference type="Pfam" id="PF13561">
    <property type="entry name" value="adh_short_C2"/>
    <property type="match status" value="1"/>
</dbReference>
<evidence type="ECO:0000313" key="5">
    <source>
        <dbReference type="Proteomes" id="UP000219271"/>
    </source>
</evidence>
<evidence type="ECO:0000313" key="4">
    <source>
        <dbReference type="EMBL" id="SOD34923.1"/>
    </source>
</evidence>
<proteinExistence type="inferred from homology"/>
<dbReference type="PRINTS" id="PR00080">
    <property type="entry name" value="SDRFAMILY"/>
</dbReference>
<dbReference type="EMBL" id="OCMY01000001">
    <property type="protein sequence ID" value="SOD34923.1"/>
    <property type="molecule type" value="Genomic_DNA"/>
</dbReference>
<evidence type="ECO:0000259" key="3">
    <source>
        <dbReference type="SMART" id="SM00822"/>
    </source>
</evidence>
<sequence length="245" mass="25560">MNQAHKVALVTGATGGIGEAIAERLAKDGFAVAVHYSGNSQKASALVEKIVSHGGHATSVQADISDSASVKNMFDEVMQIKGSIDAVINSAGIMPMAKIEPDNIETFQKIVNTNLIGSYLVLSHAAQLVSNGGRIIAFSSSVVAKNFPGYGGYIASKLGVEGLVRVLANELKGRNIRVNSVAPGPTGTDLFYKGKTDEQIEWFKGQSPLGRIGTPEDIAEAVAVLVGPGGEWINGQILRVNGGFA</sequence>
<dbReference type="InterPro" id="IPR036291">
    <property type="entry name" value="NAD(P)-bd_dom_sf"/>
</dbReference>
<dbReference type="FunFam" id="3.40.50.720:FF:000084">
    <property type="entry name" value="Short-chain dehydrogenase reductase"/>
    <property type="match status" value="1"/>
</dbReference>
<organism evidence="4 5">
    <name type="scientific">Candidatus Pantoea floridensis</name>
    <dbReference type="NCBI Taxonomy" id="1938870"/>
    <lineage>
        <taxon>Bacteria</taxon>
        <taxon>Pseudomonadati</taxon>
        <taxon>Pseudomonadota</taxon>
        <taxon>Gammaproteobacteria</taxon>
        <taxon>Enterobacterales</taxon>
        <taxon>Erwiniaceae</taxon>
        <taxon>Pantoea</taxon>
    </lineage>
</organism>
<dbReference type="OrthoDB" id="9804774at2"/>
<dbReference type="SMART" id="SM00822">
    <property type="entry name" value="PKS_KR"/>
    <property type="match status" value="1"/>
</dbReference>
<feature type="domain" description="Ketoreductase" evidence="3">
    <location>
        <begin position="6"/>
        <end position="188"/>
    </location>
</feature>
<dbReference type="InterPro" id="IPR002347">
    <property type="entry name" value="SDR_fam"/>
</dbReference>
<dbReference type="Proteomes" id="UP000219271">
    <property type="component" value="Unassembled WGS sequence"/>
</dbReference>
<gene>
    <name evidence="4" type="ORF">SAMN06273570_0009</name>
</gene>
<dbReference type="GO" id="GO:0016614">
    <property type="term" value="F:oxidoreductase activity, acting on CH-OH group of donors"/>
    <property type="evidence" value="ECO:0007669"/>
    <property type="project" value="UniProtKB-ARBA"/>
</dbReference>
<reference evidence="5" key="1">
    <citation type="submission" date="2017-09" db="EMBL/GenBank/DDBJ databases">
        <authorList>
            <person name="Varghese N."/>
            <person name="Submissions S."/>
        </authorList>
    </citation>
    <scope>NUCLEOTIDE SEQUENCE [LARGE SCALE GENOMIC DNA]</scope>
    <source>
        <strain evidence="5">JKS000234</strain>
    </source>
</reference>
<dbReference type="SUPFAM" id="SSF51735">
    <property type="entry name" value="NAD(P)-binding Rossmann-fold domains"/>
    <property type="match status" value="1"/>
</dbReference>
<dbReference type="PANTHER" id="PTHR48107:SF7">
    <property type="entry name" value="RE15974P"/>
    <property type="match status" value="1"/>
</dbReference>
<dbReference type="AlphaFoldDB" id="A0A286BLA3"/>
<dbReference type="PRINTS" id="PR00081">
    <property type="entry name" value="GDHRDH"/>
</dbReference>
<comment type="similarity">
    <text evidence="1">Belongs to the short-chain dehydrogenases/reductases (SDR) family.</text>
</comment>
<evidence type="ECO:0000256" key="2">
    <source>
        <dbReference type="ARBA" id="ARBA00023002"/>
    </source>
</evidence>
<dbReference type="Gene3D" id="3.40.50.720">
    <property type="entry name" value="NAD(P)-binding Rossmann-like Domain"/>
    <property type="match status" value="1"/>
</dbReference>
<dbReference type="PANTHER" id="PTHR48107">
    <property type="entry name" value="NADPH-DEPENDENT ALDEHYDE REDUCTASE-LIKE PROTEIN, CHLOROPLASTIC-RELATED"/>
    <property type="match status" value="1"/>
</dbReference>
<accession>A0A286BLA3</accession>
<dbReference type="InterPro" id="IPR057326">
    <property type="entry name" value="KR_dom"/>
</dbReference>